<dbReference type="PROSITE" id="PS51318">
    <property type="entry name" value="TAT"/>
    <property type="match status" value="1"/>
</dbReference>
<evidence type="ECO:0008006" key="4">
    <source>
        <dbReference type="Google" id="ProtNLM"/>
    </source>
</evidence>
<reference evidence="2 3" key="1">
    <citation type="submission" date="2020-08" db="EMBL/GenBank/DDBJ databases">
        <title>Sequencing the genomes of 1000 actinobacteria strains.</title>
        <authorList>
            <person name="Klenk H.-P."/>
        </authorList>
    </citation>
    <scope>NUCLEOTIDE SEQUENCE [LARGE SCALE GENOMIC DNA]</scope>
    <source>
        <strain evidence="2 3">DSM 19600</strain>
    </source>
</reference>
<dbReference type="EMBL" id="JACIFH010000001">
    <property type="protein sequence ID" value="MBB4141493.1"/>
    <property type="molecule type" value="Genomic_DNA"/>
</dbReference>
<protein>
    <recommendedName>
        <fullName evidence="4">Phospholipase</fullName>
    </recommendedName>
</protein>
<dbReference type="RefSeq" id="WP_183500966.1">
    <property type="nucleotide sequence ID" value="NZ_BAABCO010000003.1"/>
</dbReference>
<sequence>MRSRQPEITPARPRRRLFGRALIAVAAGLGVALTGFVSVPVAHADDRPVSALETLATAIVVTADGEDFGPVKLDAIVTDAEDALTAAQEARSSAWTTMTDVRTSGLSLGDEATDVITTDLTAAISELSDLDVTPTYMLPAQTADVLEQTRTVAADTAALREQLTVAQEKKAAEEAAAAAAAEVKRKAEEAERKAEEAAATLAAENTRAGAKAVAQDLAASEYGWGGDQFSCLERLWTRESGWDYQAYNASSGATGIPQSLPGSKMATAGADWQTSARTQIVWGLDYISRAYGTPCAAWGHSQATNWY</sequence>
<dbReference type="AlphaFoldDB" id="A0AA40SSA4"/>
<proteinExistence type="predicted"/>
<feature type="coiled-coil region" evidence="1">
    <location>
        <begin position="169"/>
        <end position="207"/>
    </location>
</feature>
<comment type="caution">
    <text evidence="2">The sequence shown here is derived from an EMBL/GenBank/DDBJ whole genome shotgun (WGS) entry which is preliminary data.</text>
</comment>
<dbReference type="SUPFAM" id="SSF53955">
    <property type="entry name" value="Lysozyme-like"/>
    <property type="match status" value="1"/>
</dbReference>
<organism evidence="2 3">
    <name type="scientific">Microbacterium invictum</name>
    <dbReference type="NCBI Taxonomy" id="515415"/>
    <lineage>
        <taxon>Bacteria</taxon>
        <taxon>Bacillati</taxon>
        <taxon>Actinomycetota</taxon>
        <taxon>Actinomycetes</taxon>
        <taxon>Micrococcales</taxon>
        <taxon>Microbacteriaceae</taxon>
        <taxon>Microbacterium</taxon>
    </lineage>
</organism>
<keyword evidence="3" id="KW-1185">Reference proteome</keyword>
<dbReference type="InterPro" id="IPR023346">
    <property type="entry name" value="Lysozyme-like_dom_sf"/>
</dbReference>
<gene>
    <name evidence="2" type="ORF">BKA10_003287</name>
</gene>
<name>A0AA40SSA4_9MICO</name>
<evidence type="ECO:0000313" key="2">
    <source>
        <dbReference type="EMBL" id="MBB4141493.1"/>
    </source>
</evidence>
<accession>A0AA40SSA4</accession>
<dbReference type="InterPro" id="IPR006311">
    <property type="entry name" value="TAT_signal"/>
</dbReference>
<evidence type="ECO:0000256" key="1">
    <source>
        <dbReference type="SAM" id="Coils"/>
    </source>
</evidence>
<evidence type="ECO:0000313" key="3">
    <source>
        <dbReference type="Proteomes" id="UP000549113"/>
    </source>
</evidence>
<keyword evidence="1" id="KW-0175">Coiled coil</keyword>
<dbReference type="Proteomes" id="UP000549113">
    <property type="component" value="Unassembled WGS sequence"/>
</dbReference>